<dbReference type="EMBL" id="JBHRSL010000010">
    <property type="protein sequence ID" value="MFC3052366.1"/>
    <property type="molecule type" value="Genomic_DNA"/>
</dbReference>
<comment type="caution">
    <text evidence="1">The sequence shown here is derived from an EMBL/GenBank/DDBJ whole genome shotgun (WGS) entry which is preliminary data.</text>
</comment>
<dbReference type="Gene3D" id="2.30.30.940">
    <property type="match status" value="1"/>
</dbReference>
<dbReference type="Pfam" id="PF13604">
    <property type="entry name" value="AAA_30"/>
    <property type="match status" value="1"/>
</dbReference>
<protein>
    <submittedName>
        <fullName evidence="1">ATP-dependent RecD-like DNA helicase</fullName>
    </submittedName>
</protein>
<dbReference type="Proteomes" id="UP001595444">
    <property type="component" value="Unassembled WGS sequence"/>
</dbReference>
<dbReference type="Gene3D" id="3.40.50.300">
    <property type="entry name" value="P-loop containing nucleotide triphosphate hydrolases"/>
    <property type="match status" value="2"/>
</dbReference>
<keyword evidence="2" id="KW-1185">Reference proteome</keyword>
<evidence type="ECO:0000313" key="1">
    <source>
        <dbReference type="EMBL" id="MFC3052366.1"/>
    </source>
</evidence>
<dbReference type="SUPFAM" id="SSF52540">
    <property type="entry name" value="P-loop containing nucleoside triphosphate hydrolases"/>
    <property type="match status" value="2"/>
</dbReference>
<gene>
    <name evidence="1" type="ORF">ACFOKA_10670</name>
</gene>
<accession>A0ABV7D609</accession>
<reference evidence="2" key="1">
    <citation type="journal article" date="2019" name="Int. J. Syst. Evol. Microbiol.">
        <title>The Global Catalogue of Microorganisms (GCM) 10K type strain sequencing project: providing services to taxonomists for standard genome sequencing and annotation.</title>
        <authorList>
            <consortium name="The Broad Institute Genomics Platform"/>
            <consortium name="The Broad Institute Genome Sequencing Center for Infectious Disease"/>
            <person name="Wu L."/>
            <person name="Ma J."/>
        </authorList>
    </citation>
    <scope>NUCLEOTIDE SEQUENCE [LARGE SCALE GENOMIC DNA]</scope>
    <source>
        <strain evidence="2">KCTC 62164</strain>
    </source>
</reference>
<evidence type="ECO:0000313" key="2">
    <source>
        <dbReference type="Proteomes" id="UP001595444"/>
    </source>
</evidence>
<name>A0ABV7D609_9PROT</name>
<organism evidence="1 2">
    <name type="scientific">Kordiimonas pumila</name>
    <dbReference type="NCBI Taxonomy" id="2161677"/>
    <lineage>
        <taxon>Bacteria</taxon>
        <taxon>Pseudomonadati</taxon>
        <taxon>Pseudomonadota</taxon>
        <taxon>Alphaproteobacteria</taxon>
        <taxon>Kordiimonadales</taxon>
        <taxon>Kordiimonadaceae</taxon>
        <taxon>Kordiimonas</taxon>
    </lineage>
</organism>
<sequence>MVEHGHIIGEALKADIGRMRIGDIEAALKRQERDKQYQRADYQTGGKHLYHGHTTDSSIAWETRLEDQVLKQRETVWPLASIEATQKHLENSSLTDKQKAAARFVLRSRDRSVIVAGVAGSGKSHLVRTIKKAAPYRQYLALAPTATAAVDLGTSADIPAGTLAEFLQTGGQKTGRNTILFVDESSMSSTRQTVRLLEVADRRKARIVFLGDTKQLDAIEQGKPFDLLIKMGLRSVFIDQSFRQKNPSMHTLVQAARNGKIKQVFATLGDRLGEYEAADLANQVAERWIKNPNRESIQIAALENSSRISTNAALRHRLQEEGLVSKADHPFKILSSKGLTPALLSLADYYKPGDIIVFHLGHAKLGADKDDKFRVIKSKGGEVQMERLSDGKKMTFDPGRTRKKGMTLYHEQKRNLSLGDKIQWRQNLKDVAGIKNGHTGTIEKIKDGKATIAFDHGPKRTLDLREHQCWDHGYVITTYKQQGKTTPVNWIIANTEKAGEITQKSLYVSLTRAEKSVRLFTDNARKLKHALHINPGGKTSSLQGLGTQRSLHLPISPSPTSRYTNLIDALHPALRMIAANLYDTIKDAKPRRNLTADSILMKDDKASIITAAHIAEKDHMKQHADMRER</sequence>
<dbReference type="RefSeq" id="WP_228073653.1">
    <property type="nucleotide sequence ID" value="NZ_CP061205.1"/>
</dbReference>
<proteinExistence type="predicted"/>
<dbReference type="InterPro" id="IPR027417">
    <property type="entry name" value="P-loop_NTPase"/>
</dbReference>